<comment type="caution">
    <text evidence="2">The sequence shown here is derived from an EMBL/GenBank/DDBJ whole genome shotgun (WGS) entry which is preliminary data.</text>
</comment>
<dbReference type="GO" id="GO:0005737">
    <property type="term" value="C:cytoplasm"/>
    <property type="evidence" value="ECO:0007669"/>
    <property type="project" value="TreeGrafter"/>
</dbReference>
<dbReference type="Gene3D" id="3.60.21.10">
    <property type="match status" value="1"/>
</dbReference>
<dbReference type="PANTHER" id="PTHR42850:SF2">
    <property type="entry name" value="BLL5683 PROTEIN"/>
    <property type="match status" value="1"/>
</dbReference>
<dbReference type="InterPro" id="IPR029052">
    <property type="entry name" value="Metallo-depent_PP-like"/>
</dbReference>
<dbReference type="InterPro" id="IPR050126">
    <property type="entry name" value="Ap4A_hydrolase"/>
</dbReference>
<dbReference type="PIRSF" id="PIRSF000883">
    <property type="entry name" value="Pesterase_MJ0912"/>
    <property type="match status" value="1"/>
</dbReference>
<sequence>MLAIISDIHANMEALQAVLDDIAARDVESIVCLGDVIGYGPEPCECLELIRKHASVTLLGNHDFAVLYEPENFNVGAEAAAFWTRQQIETESSDANRSAWWEFLGALEMRHVKGNGQADASPTVFVHGSPRRPVNEYIFPDDVYNNASKLQGLFDRFDHLCFVGHTHVPGVFVETPDFYTPEELEYVYEIDPNHKALINVGSVGQPRDRDNRASYVLYEPDAVRFIRVPYDYEAVIEKVLPIPELDDYLGFRLREGR</sequence>
<gene>
    <name evidence="2" type="ORF">LCGC14_0333620</name>
</gene>
<reference evidence="2" key="1">
    <citation type="journal article" date="2015" name="Nature">
        <title>Complex archaea that bridge the gap between prokaryotes and eukaryotes.</title>
        <authorList>
            <person name="Spang A."/>
            <person name="Saw J.H."/>
            <person name="Jorgensen S.L."/>
            <person name="Zaremba-Niedzwiedzka K."/>
            <person name="Martijn J."/>
            <person name="Lind A.E."/>
            <person name="van Eijk R."/>
            <person name="Schleper C."/>
            <person name="Guy L."/>
            <person name="Ettema T.J."/>
        </authorList>
    </citation>
    <scope>NUCLEOTIDE SEQUENCE</scope>
</reference>
<proteinExistence type="predicted"/>
<dbReference type="GO" id="GO:0016791">
    <property type="term" value="F:phosphatase activity"/>
    <property type="evidence" value="ECO:0007669"/>
    <property type="project" value="TreeGrafter"/>
</dbReference>
<dbReference type="Pfam" id="PF12850">
    <property type="entry name" value="Metallophos_2"/>
    <property type="match status" value="1"/>
</dbReference>
<protein>
    <recommendedName>
        <fullName evidence="1">Calcineurin-like phosphoesterase domain-containing protein</fullName>
    </recommendedName>
</protein>
<name>A0A0F9TLA3_9ZZZZ</name>
<dbReference type="CDD" id="cd00838">
    <property type="entry name" value="MPP_superfamily"/>
    <property type="match status" value="1"/>
</dbReference>
<feature type="domain" description="Calcineurin-like phosphoesterase" evidence="1">
    <location>
        <begin position="2"/>
        <end position="219"/>
    </location>
</feature>
<evidence type="ECO:0000259" key="1">
    <source>
        <dbReference type="Pfam" id="PF12850"/>
    </source>
</evidence>
<evidence type="ECO:0000313" key="2">
    <source>
        <dbReference type="EMBL" id="KKN80074.1"/>
    </source>
</evidence>
<dbReference type="AlphaFoldDB" id="A0A0F9TLA3"/>
<dbReference type="PANTHER" id="PTHR42850">
    <property type="entry name" value="METALLOPHOSPHOESTERASE"/>
    <property type="match status" value="1"/>
</dbReference>
<accession>A0A0F9TLA3</accession>
<dbReference type="InterPro" id="IPR024654">
    <property type="entry name" value="Calcineurin-like_PHP_lpxH"/>
</dbReference>
<dbReference type="SUPFAM" id="SSF56300">
    <property type="entry name" value="Metallo-dependent phosphatases"/>
    <property type="match status" value="1"/>
</dbReference>
<organism evidence="2">
    <name type="scientific">marine sediment metagenome</name>
    <dbReference type="NCBI Taxonomy" id="412755"/>
    <lineage>
        <taxon>unclassified sequences</taxon>
        <taxon>metagenomes</taxon>
        <taxon>ecological metagenomes</taxon>
    </lineage>
</organism>
<dbReference type="InterPro" id="IPR011152">
    <property type="entry name" value="Pesterase_MJ0912"/>
</dbReference>
<dbReference type="EMBL" id="LAZR01000237">
    <property type="protein sequence ID" value="KKN80074.1"/>
    <property type="molecule type" value="Genomic_DNA"/>
</dbReference>